<organism evidence="1 2">
    <name type="scientific">Caerostris extrusa</name>
    <name type="common">Bark spider</name>
    <name type="synonym">Caerostris bankana</name>
    <dbReference type="NCBI Taxonomy" id="172846"/>
    <lineage>
        <taxon>Eukaryota</taxon>
        <taxon>Metazoa</taxon>
        <taxon>Ecdysozoa</taxon>
        <taxon>Arthropoda</taxon>
        <taxon>Chelicerata</taxon>
        <taxon>Arachnida</taxon>
        <taxon>Araneae</taxon>
        <taxon>Araneomorphae</taxon>
        <taxon>Entelegynae</taxon>
        <taxon>Araneoidea</taxon>
        <taxon>Araneidae</taxon>
        <taxon>Caerostris</taxon>
    </lineage>
</organism>
<protein>
    <submittedName>
        <fullName evidence="1">Uncharacterized protein</fullName>
    </submittedName>
</protein>
<dbReference type="AlphaFoldDB" id="A0AAV4TBX4"/>
<name>A0AAV4TBX4_CAEEX</name>
<dbReference type="Proteomes" id="UP001054945">
    <property type="component" value="Unassembled WGS sequence"/>
</dbReference>
<keyword evidence="2" id="KW-1185">Reference proteome</keyword>
<reference evidence="1 2" key="1">
    <citation type="submission" date="2021-06" db="EMBL/GenBank/DDBJ databases">
        <title>Caerostris extrusa draft genome.</title>
        <authorList>
            <person name="Kono N."/>
            <person name="Arakawa K."/>
        </authorList>
    </citation>
    <scope>NUCLEOTIDE SEQUENCE [LARGE SCALE GENOMIC DNA]</scope>
</reference>
<proteinExistence type="predicted"/>
<accession>A0AAV4TBX4</accession>
<comment type="caution">
    <text evidence="1">The sequence shown here is derived from an EMBL/GenBank/DDBJ whole genome shotgun (WGS) entry which is preliminary data.</text>
</comment>
<evidence type="ECO:0000313" key="2">
    <source>
        <dbReference type="Proteomes" id="UP001054945"/>
    </source>
</evidence>
<gene>
    <name evidence="1" type="ORF">CEXT_389111</name>
</gene>
<sequence>MLKESHLKLNTTQLCRLNKILKIVVTRAAAQCNMRVSRIFEALVEQKPVRNTKISAVFSLNITSKAAFTCTGQADSKLLLA</sequence>
<dbReference type="EMBL" id="BPLR01010902">
    <property type="protein sequence ID" value="GIY42851.1"/>
    <property type="molecule type" value="Genomic_DNA"/>
</dbReference>
<evidence type="ECO:0000313" key="1">
    <source>
        <dbReference type="EMBL" id="GIY42851.1"/>
    </source>
</evidence>